<dbReference type="InterPro" id="IPR054189">
    <property type="entry name" value="DUF6894"/>
</dbReference>
<dbReference type="RefSeq" id="WP_091860830.1">
    <property type="nucleotide sequence ID" value="NZ_FNBZ01000008.1"/>
</dbReference>
<reference evidence="2 3" key="1">
    <citation type="submission" date="2016-10" db="EMBL/GenBank/DDBJ databases">
        <authorList>
            <person name="Varghese N."/>
            <person name="Submissions S."/>
        </authorList>
    </citation>
    <scope>NUCLEOTIDE SEQUENCE [LARGE SCALE GENOMIC DNA]</scope>
    <source>
        <strain evidence="2 3">DSM 26672</strain>
    </source>
</reference>
<name>A0ABY0P4Q0_9HYPH</name>
<sequence length="91" mass="9983">MPSYFFHTRDGWKLEIDEEGTDLPDDQSARNAAKELLAALNREKLPNGDHMSLSVTVQNAQGVDIYVANLRLDGASTDILPDPKLSKQDGG</sequence>
<keyword evidence="3" id="KW-1185">Reference proteome</keyword>
<evidence type="ECO:0000313" key="2">
    <source>
        <dbReference type="EMBL" id="SDH31105.1"/>
    </source>
</evidence>
<comment type="caution">
    <text evidence="2">The sequence shown here is derived from an EMBL/GenBank/DDBJ whole genome shotgun (WGS) entry which is preliminary data.</text>
</comment>
<dbReference type="EMBL" id="FNBZ01000008">
    <property type="protein sequence ID" value="SDH31105.1"/>
    <property type="molecule type" value="Genomic_DNA"/>
</dbReference>
<evidence type="ECO:0000259" key="1">
    <source>
        <dbReference type="Pfam" id="PF21834"/>
    </source>
</evidence>
<dbReference type="Proteomes" id="UP000199468">
    <property type="component" value="Unassembled WGS sequence"/>
</dbReference>
<organism evidence="2 3">
    <name type="scientific">Bosea robiniae</name>
    <dbReference type="NCBI Taxonomy" id="1036780"/>
    <lineage>
        <taxon>Bacteria</taxon>
        <taxon>Pseudomonadati</taxon>
        <taxon>Pseudomonadota</taxon>
        <taxon>Alphaproteobacteria</taxon>
        <taxon>Hyphomicrobiales</taxon>
        <taxon>Boseaceae</taxon>
        <taxon>Bosea</taxon>
    </lineage>
</organism>
<proteinExistence type="predicted"/>
<feature type="domain" description="DUF6894" evidence="1">
    <location>
        <begin position="4"/>
        <end position="70"/>
    </location>
</feature>
<accession>A0ABY0P4Q0</accession>
<dbReference type="Pfam" id="PF21834">
    <property type="entry name" value="DUF6894"/>
    <property type="match status" value="1"/>
</dbReference>
<gene>
    <name evidence="2" type="ORF">SAMN05421844_1086</name>
</gene>
<protein>
    <recommendedName>
        <fullName evidence="1">DUF6894 domain-containing protein</fullName>
    </recommendedName>
</protein>
<evidence type="ECO:0000313" key="3">
    <source>
        <dbReference type="Proteomes" id="UP000199468"/>
    </source>
</evidence>